<gene>
    <name evidence="7" type="ORF">SAMN04489716_9138</name>
</gene>
<feature type="domain" description="Major facilitator superfamily (MFS) profile" evidence="6">
    <location>
        <begin position="36"/>
        <end position="446"/>
    </location>
</feature>
<feature type="transmembrane region" description="Helical" evidence="5">
    <location>
        <begin position="75"/>
        <end position="92"/>
    </location>
</feature>
<feature type="transmembrane region" description="Helical" evidence="5">
    <location>
        <begin position="47"/>
        <end position="69"/>
    </location>
</feature>
<keyword evidence="2 5" id="KW-0812">Transmembrane</keyword>
<dbReference type="PROSITE" id="PS50850">
    <property type="entry name" value="MFS"/>
    <property type="match status" value="1"/>
</dbReference>
<dbReference type="InterPro" id="IPR020846">
    <property type="entry name" value="MFS_dom"/>
</dbReference>
<feature type="transmembrane region" description="Helical" evidence="5">
    <location>
        <begin position="288"/>
        <end position="310"/>
    </location>
</feature>
<protein>
    <submittedName>
        <fullName evidence="7">MFS-type transporter involved in bile tolerance, Atg22 family</fullName>
    </submittedName>
</protein>
<dbReference type="EMBL" id="LT629758">
    <property type="protein sequence ID" value="SDT80282.1"/>
    <property type="molecule type" value="Genomic_DNA"/>
</dbReference>
<feature type="transmembrane region" description="Helical" evidence="5">
    <location>
        <begin position="197"/>
        <end position="216"/>
    </location>
</feature>
<evidence type="ECO:0000256" key="2">
    <source>
        <dbReference type="ARBA" id="ARBA00022692"/>
    </source>
</evidence>
<feature type="transmembrane region" description="Helical" evidence="5">
    <location>
        <begin position="419"/>
        <end position="440"/>
    </location>
</feature>
<keyword evidence="8" id="KW-1185">Reference proteome</keyword>
<organism evidence="7 8">
    <name type="scientific">Actinoplanes derwentensis</name>
    <dbReference type="NCBI Taxonomy" id="113562"/>
    <lineage>
        <taxon>Bacteria</taxon>
        <taxon>Bacillati</taxon>
        <taxon>Actinomycetota</taxon>
        <taxon>Actinomycetes</taxon>
        <taxon>Micromonosporales</taxon>
        <taxon>Micromonosporaceae</taxon>
        <taxon>Actinoplanes</taxon>
    </lineage>
</organism>
<evidence type="ECO:0000313" key="7">
    <source>
        <dbReference type="EMBL" id="SDT80282.1"/>
    </source>
</evidence>
<proteinExistence type="predicted"/>
<dbReference type="AlphaFoldDB" id="A0A1H2DCR2"/>
<keyword evidence="3 5" id="KW-1133">Transmembrane helix</keyword>
<feature type="transmembrane region" description="Helical" evidence="5">
    <location>
        <begin position="171"/>
        <end position="191"/>
    </location>
</feature>
<dbReference type="InterPro" id="IPR005829">
    <property type="entry name" value="Sugar_transporter_CS"/>
</dbReference>
<dbReference type="InterPro" id="IPR036259">
    <property type="entry name" value="MFS_trans_sf"/>
</dbReference>
<dbReference type="SUPFAM" id="SSF103473">
    <property type="entry name" value="MFS general substrate transporter"/>
    <property type="match status" value="1"/>
</dbReference>
<accession>A0A1H2DCR2</accession>
<keyword evidence="4 5" id="KW-0472">Membrane</keyword>
<evidence type="ECO:0000256" key="1">
    <source>
        <dbReference type="ARBA" id="ARBA00004651"/>
    </source>
</evidence>
<feature type="transmembrane region" description="Helical" evidence="5">
    <location>
        <begin position="113"/>
        <end position="132"/>
    </location>
</feature>
<name>A0A1H2DCR2_9ACTN</name>
<evidence type="ECO:0000256" key="4">
    <source>
        <dbReference type="ARBA" id="ARBA00023136"/>
    </source>
</evidence>
<dbReference type="InterPro" id="IPR011701">
    <property type="entry name" value="MFS"/>
</dbReference>
<reference evidence="7 8" key="1">
    <citation type="submission" date="2016-10" db="EMBL/GenBank/DDBJ databases">
        <authorList>
            <person name="de Groot N.N."/>
        </authorList>
    </citation>
    <scope>NUCLEOTIDE SEQUENCE [LARGE SCALE GENOMIC DNA]</scope>
    <source>
        <strain evidence="7 8">DSM 43941</strain>
    </source>
</reference>
<feature type="transmembrane region" description="Helical" evidence="5">
    <location>
        <begin position="138"/>
        <end position="159"/>
    </location>
</feature>
<dbReference type="GO" id="GO:0022857">
    <property type="term" value="F:transmembrane transporter activity"/>
    <property type="evidence" value="ECO:0007669"/>
    <property type="project" value="InterPro"/>
</dbReference>
<dbReference type="GO" id="GO:0005886">
    <property type="term" value="C:plasma membrane"/>
    <property type="evidence" value="ECO:0007669"/>
    <property type="project" value="UniProtKB-SubCell"/>
</dbReference>
<evidence type="ECO:0000256" key="3">
    <source>
        <dbReference type="ARBA" id="ARBA00022989"/>
    </source>
</evidence>
<evidence type="ECO:0000313" key="8">
    <source>
        <dbReference type="Proteomes" id="UP000198688"/>
    </source>
</evidence>
<comment type="subcellular location">
    <subcellularLocation>
        <location evidence="1">Cell membrane</location>
        <topology evidence="1">Multi-pass membrane protein</topology>
    </subcellularLocation>
</comment>
<dbReference type="PROSITE" id="PS00216">
    <property type="entry name" value="SUGAR_TRANSPORT_1"/>
    <property type="match status" value="1"/>
</dbReference>
<sequence>MHDTGRSASSQVAAPKGMVMLQPPSSLSAVPSTAPPGYVRRLAAAQFGIYMAIIAPVTGGLSVKIQHLVGADATPARLGLVTGAGAAVAMVCQPLAGRLSDRCTSAAGMRRPFIVSGLLVAAVGLIACGWAPNVTVLLIAWCIAQAGANFAMAGTGATIADQVPDAKRGSVSGIVGSVTSLGITVGAVLLFVLPTDLLRFAVPAILGLLLGLWFALRLRDRIRQHPAAQPLNLRQLMLSFVFNPRKHPDFAWAWLSKFFIALGFGALPGYLTLFLAADFGVTDTDEQLQFNAIANVIGLVALVLFSVLGGYLSDRIGRRKPFIIGAGLVMAGALAGIALTPALGAAGMPAILVLQVVLSLGAGMFFAVDQALCLHLLPDKDDTAKDLGVLNIANTLPQSLSPFLAGVLFIPVGNALFDAGYPLLFLASAVFCAIASLAITRIKNSA</sequence>
<feature type="transmembrane region" description="Helical" evidence="5">
    <location>
        <begin position="350"/>
        <end position="377"/>
    </location>
</feature>
<evidence type="ECO:0000256" key="5">
    <source>
        <dbReference type="SAM" id="Phobius"/>
    </source>
</evidence>
<feature type="transmembrane region" description="Helical" evidence="5">
    <location>
        <begin position="322"/>
        <end position="344"/>
    </location>
</feature>
<dbReference type="Pfam" id="PF07690">
    <property type="entry name" value="MFS_1"/>
    <property type="match status" value="1"/>
</dbReference>
<dbReference type="STRING" id="113562.SAMN04489716_9138"/>
<feature type="transmembrane region" description="Helical" evidence="5">
    <location>
        <begin position="389"/>
        <end position="413"/>
    </location>
</feature>
<evidence type="ECO:0000259" key="6">
    <source>
        <dbReference type="PROSITE" id="PS50850"/>
    </source>
</evidence>
<feature type="transmembrane region" description="Helical" evidence="5">
    <location>
        <begin position="254"/>
        <end position="276"/>
    </location>
</feature>
<dbReference type="Gene3D" id="1.20.1250.20">
    <property type="entry name" value="MFS general substrate transporter like domains"/>
    <property type="match status" value="2"/>
</dbReference>
<dbReference type="Proteomes" id="UP000198688">
    <property type="component" value="Chromosome I"/>
</dbReference>
<dbReference type="PANTHER" id="PTHR23528:SF1">
    <property type="entry name" value="MAJOR FACILITATOR SUPERFAMILY (MFS) PROFILE DOMAIN-CONTAINING PROTEIN"/>
    <property type="match status" value="1"/>
</dbReference>
<dbReference type="PANTHER" id="PTHR23528">
    <property type="match status" value="1"/>
</dbReference>